<feature type="compositionally biased region" description="Basic and acidic residues" evidence="1">
    <location>
        <begin position="1"/>
        <end position="12"/>
    </location>
</feature>
<evidence type="ECO:0000313" key="3">
    <source>
        <dbReference type="EMBL" id="SFM74217.1"/>
    </source>
</evidence>
<organism evidence="3 4">
    <name type="scientific">Nitrosomonas communis</name>
    <dbReference type="NCBI Taxonomy" id="44574"/>
    <lineage>
        <taxon>Bacteria</taxon>
        <taxon>Pseudomonadati</taxon>
        <taxon>Pseudomonadota</taxon>
        <taxon>Betaproteobacteria</taxon>
        <taxon>Nitrosomonadales</taxon>
        <taxon>Nitrosomonadaceae</taxon>
        <taxon>Nitrosomonas</taxon>
    </lineage>
</organism>
<evidence type="ECO:0000256" key="1">
    <source>
        <dbReference type="SAM" id="MobiDB-lite"/>
    </source>
</evidence>
<dbReference type="AlphaFoldDB" id="A0A1I4TCC7"/>
<evidence type="ECO:0000256" key="2">
    <source>
        <dbReference type="SAM" id="Phobius"/>
    </source>
</evidence>
<protein>
    <submittedName>
        <fullName evidence="3">Uncharacterized protein</fullName>
    </submittedName>
</protein>
<reference evidence="4" key="1">
    <citation type="submission" date="2016-10" db="EMBL/GenBank/DDBJ databases">
        <authorList>
            <person name="Varghese N."/>
            <person name="Submissions S."/>
        </authorList>
    </citation>
    <scope>NUCLEOTIDE SEQUENCE [LARGE SCALE GENOMIC DNA]</scope>
    <source>
        <strain evidence="4">Nm44</strain>
    </source>
</reference>
<dbReference type="Proteomes" id="UP000183287">
    <property type="component" value="Unassembled WGS sequence"/>
</dbReference>
<feature type="region of interest" description="Disordered" evidence="1">
    <location>
        <begin position="1"/>
        <end position="34"/>
    </location>
</feature>
<gene>
    <name evidence="3" type="ORF">SAMN05421863_104911</name>
</gene>
<keyword evidence="2" id="KW-0812">Transmembrane</keyword>
<evidence type="ECO:0000313" key="4">
    <source>
        <dbReference type="Proteomes" id="UP000183287"/>
    </source>
</evidence>
<proteinExistence type="predicted"/>
<keyword evidence="4" id="KW-1185">Reference proteome</keyword>
<dbReference type="EMBL" id="FOUB01000049">
    <property type="protein sequence ID" value="SFM74217.1"/>
    <property type="molecule type" value="Genomic_DNA"/>
</dbReference>
<name>A0A1I4TCC7_9PROT</name>
<keyword evidence="2" id="KW-1133">Transmembrane helix</keyword>
<accession>A0A1I4TCC7</accession>
<keyword evidence="2" id="KW-0472">Membrane</keyword>
<sequence length="78" mass="8526">MGEGHARPETAKQHAPGISLRPTSPPPPGTRQDQPAYLLNQALISTLSIAIFVVNFPSQIDKITNQKIIENILFFTTS</sequence>
<feature type="transmembrane region" description="Helical" evidence="2">
    <location>
        <begin position="36"/>
        <end position="57"/>
    </location>
</feature>